<feature type="transmembrane region" description="Helical" evidence="2">
    <location>
        <begin position="177"/>
        <end position="202"/>
    </location>
</feature>
<keyword evidence="1" id="KW-0175">Coiled coil</keyword>
<feature type="domain" description="PAC" evidence="4">
    <location>
        <begin position="342"/>
        <end position="391"/>
    </location>
</feature>
<dbReference type="PROSITE" id="PS50885">
    <property type="entry name" value="HAMP"/>
    <property type="match status" value="1"/>
</dbReference>
<dbReference type="InterPro" id="IPR000700">
    <property type="entry name" value="PAS-assoc_C"/>
</dbReference>
<dbReference type="EMBL" id="QBML01000014">
    <property type="protein sequence ID" value="PZO40513.1"/>
    <property type="molecule type" value="Genomic_DNA"/>
</dbReference>
<keyword evidence="2" id="KW-1133">Transmembrane helix</keyword>
<dbReference type="GO" id="GO:0052621">
    <property type="term" value="F:diguanylate cyclase activity"/>
    <property type="evidence" value="ECO:0007669"/>
    <property type="project" value="TreeGrafter"/>
</dbReference>
<dbReference type="SMART" id="SM00304">
    <property type="entry name" value="HAMP"/>
    <property type="match status" value="1"/>
</dbReference>
<dbReference type="InterPro" id="IPR050469">
    <property type="entry name" value="Diguanylate_Cyclase"/>
</dbReference>
<dbReference type="InterPro" id="IPR013655">
    <property type="entry name" value="PAS_fold_3"/>
</dbReference>
<dbReference type="InterPro" id="IPR001610">
    <property type="entry name" value="PAC"/>
</dbReference>
<protein>
    <recommendedName>
        <fullName evidence="9">Diguanylate cyclase</fullName>
    </recommendedName>
</protein>
<dbReference type="InterPro" id="IPR043128">
    <property type="entry name" value="Rev_trsase/Diguanyl_cyclase"/>
</dbReference>
<dbReference type="Proteomes" id="UP000249467">
    <property type="component" value="Unassembled WGS sequence"/>
</dbReference>
<dbReference type="Pfam" id="PF08447">
    <property type="entry name" value="PAS_3"/>
    <property type="match status" value="1"/>
</dbReference>
<dbReference type="InterPro" id="IPR003660">
    <property type="entry name" value="HAMP_dom"/>
</dbReference>
<keyword evidence="2" id="KW-0812">Transmembrane</keyword>
<dbReference type="SMART" id="SM00091">
    <property type="entry name" value="PAS"/>
    <property type="match status" value="2"/>
</dbReference>
<dbReference type="InterPro" id="IPR035965">
    <property type="entry name" value="PAS-like_dom_sf"/>
</dbReference>
<reference evidence="7 8" key="1">
    <citation type="submission" date="2018-04" db="EMBL/GenBank/DDBJ databases">
        <authorList>
            <person name="Go L.Y."/>
            <person name="Mitchell J.A."/>
        </authorList>
    </citation>
    <scope>NUCLEOTIDE SEQUENCE [LARGE SCALE GENOMIC DNA]</scope>
    <source>
        <strain evidence="7">ULC066bin1</strain>
    </source>
</reference>
<accession>A0A2W4W5W5</accession>
<dbReference type="AlphaFoldDB" id="A0A2W4W5W5"/>
<keyword evidence="2" id="KW-0472">Membrane</keyword>
<dbReference type="NCBIfam" id="TIGR00229">
    <property type="entry name" value="sensory_box"/>
    <property type="match status" value="2"/>
</dbReference>
<dbReference type="GO" id="GO:0007165">
    <property type="term" value="P:signal transduction"/>
    <property type="evidence" value="ECO:0007669"/>
    <property type="project" value="InterPro"/>
</dbReference>
<evidence type="ECO:0000259" key="6">
    <source>
        <dbReference type="PROSITE" id="PS50887"/>
    </source>
</evidence>
<reference evidence="7 8" key="2">
    <citation type="submission" date="2018-06" db="EMBL/GenBank/DDBJ databases">
        <title>Metagenomic assembly of (sub)arctic Cyanobacteria and their associated microbiome from non-axenic cultures.</title>
        <authorList>
            <person name="Baurain D."/>
        </authorList>
    </citation>
    <scope>NUCLEOTIDE SEQUENCE [LARGE SCALE GENOMIC DNA]</scope>
    <source>
        <strain evidence="7">ULC066bin1</strain>
    </source>
</reference>
<evidence type="ECO:0000259" key="3">
    <source>
        <dbReference type="PROSITE" id="PS50112"/>
    </source>
</evidence>
<gene>
    <name evidence="7" type="ORF">DCF19_11460</name>
</gene>
<sequence>MQAHKPLRVPIFAVSDNSDFSFNSSYPIYAPETGQLLGVFSAASDLSFFHKFMTELEIGKTGRVFIVERNGLLVGDSTKNLPFVKIQKDGKTILQRLKATDSRDRLIQLASTYLSNKFNRLENGLEQIQTTLQLEFWEGSDRHFLEVVPYRDDLGLDWLIVFVVPESDFMFKVQDNIYWTVFLCGMTLILSIGLGILVARWISQPILRLSLASDALAQGIWQVPVQADSAIAEIKALSQSFNQMSAQVQQSFDRVEVALKESQEKYKVLYQILPIGISITDKEGRIIESNIISERFLGIPNSVQSTCQQSEINPNIISPDGSPMPIEEYACVKALRSQSSVYDVEMGIVCVDGILRWFSVSATPIHLAQYGVVLVLVDISDRKRAEAQLRENEARFQKISDTSPEAIYILISHVDGSTNFEYASKASEELLGVSVEYLKSRTNIRYELFHPDDLVGYERAMADSLKTLQPFCHEWRIITPQGQIKWLKSQACPEQRDNGDIAWYGFAIDISDRKKSEITLALAESSLRQANQELERLVNLDGLTQIANRRCFNERIVHEWQRLHREQQPLSLLMFDVDYFKRYNDHYGHQMGDTCLVKIAQAVNHLMCRPADLVARYGGEEFIVILPNTDLDGAIAVADRIHIEIQNLQIPHQYSDVSDVVSVSLGIACDIPNIERSPYVLINQSDQALYYAKQKGRNQSVIFAE</sequence>
<dbReference type="PANTHER" id="PTHR45138:SF9">
    <property type="entry name" value="DIGUANYLATE CYCLASE DGCM-RELATED"/>
    <property type="match status" value="1"/>
</dbReference>
<feature type="domain" description="GGDEF" evidence="6">
    <location>
        <begin position="568"/>
        <end position="705"/>
    </location>
</feature>
<dbReference type="Gene3D" id="3.30.70.270">
    <property type="match status" value="1"/>
</dbReference>
<feature type="domain" description="HAMP" evidence="5">
    <location>
        <begin position="200"/>
        <end position="253"/>
    </location>
</feature>
<evidence type="ECO:0000313" key="7">
    <source>
        <dbReference type="EMBL" id="PZO40513.1"/>
    </source>
</evidence>
<dbReference type="CDD" id="cd06225">
    <property type="entry name" value="HAMP"/>
    <property type="match status" value="1"/>
</dbReference>
<name>A0A2W4W5W5_9CYAN</name>
<dbReference type="NCBIfam" id="TIGR00254">
    <property type="entry name" value="GGDEF"/>
    <property type="match status" value="1"/>
</dbReference>
<evidence type="ECO:0000256" key="2">
    <source>
        <dbReference type="SAM" id="Phobius"/>
    </source>
</evidence>
<dbReference type="GO" id="GO:0043709">
    <property type="term" value="P:cell adhesion involved in single-species biofilm formation"/>
    <property type="evidence" value="ECO:0007669"/>
    <property type="project" value="TreeGrafter"/>
</dbReference>
<dbReference type="SUPFAM" id="SSF158472">
    <property type="entry name" value="HAMP domain-like"/>
    <property type="match status" value="1"/>
</dbReference>
<dbReference type="Pfam" id="PF00672">
    <property type="entry name" value="HAMP"/>
    <property type="match status" value="1"/>
</dbReference>
<proteinExistence type="predicted"/>
<dbReference type="CDD" id="cd01949">
    <property type="entry name" value="GGDEF"/>
    <property type="match status" value="1"/>
</dbReference>
<dbReference type="GO" id="GO:0005886">
    <property type="term" value="C:plasma membrane"/>
    <property type="evidence" value="ECO:0007669"/>
    <property type="project" value="TreeGrafter"/>
</dbReference>
<comment type="caution">
    <text evidence="7">The sequence shown here is derived from an EMBL/GenBank/DDBJ whole genome shotgun (WGS) entry which is preliminary data.</text>
</comment>
<dbReference type="FunFam" id="3.30.70.270:FF:000001">
    <property type="entry name" value="Diguanylate cyclase domain protein"/>
    <property type="match status" value="1"/>
</dbReference>
<dbReference type="PANTHER" id="PTHR45138">
    <property type="entry name" value="REGULATORY COMPONENTS OF SENSORY TRANSDUCTION SYSTEM"/>
    <property type="match status" value="1"/>
</dbReference>
<dbReference type="PROSITE" id="PS50887">
    <property type="entry name" value="GGDEF"/>
    <property type="match status" value="1"/>
</dbReference>
<dbReference type="SMART" id="SM00086">
    <property type="entry name" value="PAC"/>
    <property type="match status" value="2"/>
</dbReference>
<dbReference type="CDD" id="cd00130">
    <property type="entry name" value="PAS"/>
    <property type="match status" value="2"/>
</dbReference>
<feature type="coiled-coil region" evidence="1">
    <location>
        <begin position="513"/>
        <end position="540"/>
    </location>
</feature>
<feature type="domain" description="PAS" evidence="3">
    <location>
        <begin position="392"/>
        <end position="468"/>
    </location>
</feature>
<evidence type="ECO:0000313" key="8">
    <source>
        <dbReference type="Proteomes" id="UP000249467"/>
    </source>
</evidence>
<dbReference type="Pfam" id="PF00990">
    <property type="entry name" value="GGDEF"/>
    <property type="match status" value="1"/>
</dbReference>
<dbReference type="PROSITE" id="PS50112">
    <property type="entry name" value="PAS"/>
    <property type="match status" value="1"/>
</dbReference>
<dbReference type="SUPFAM" id="SSF55073">
    <property type="entry name" value="Nucleotide cyclase"/>
    <property type="match status" value="1"/>
</dbReference>
<dbReference type="InterPro" id="IPR000160">
    <property type="entry name" value="GGDEF_dom"/>
</dbReference>
<dbReference type="Gene3D" id="3.30.450.20">
    <property type="entry name" value="PAS domain"/>
    <property type="match status" value="3"/>
</dbReference>
<feature type="domain" description="PAC" evidence="4">
    <location>
        <begin position="471"/>
        <end position="522"/>
    </location>
</feature>
<dbReference type="InterPro" id="IPR029787">
    <property type="entry name" value="Nucleotide_cyclase"/>
</dbReference>
<evidence type="ECO:0000259" key="4">
    <source>
        <dbReference type="PROSITE" id="PS50113"/>
    </source>
</evidence>
<dbReference type="Gene3D" id="6.10.340.10">
    <property type="match status" value="1"/>
</dbReference>
<dbReference type="SUPFAM" id="SSF55785">
    <property type="entry name" value="PYP-like sensor domain (PAS domain)"/>
    <property type="match status" value="2"/>
</dbReference>
<evidence type="ECO:0008006" key="9">
    <source>
        <dbReference type="Google" id="ProtNLM"/>
    </source>
</evidence>
<evidence type="ECO:0000259" key="5">
    <source>
        <dbReference type="PROSITE" id="PS50885"/>
    </source>
</evidence>
<dbReference type="GO" id="GO:1902201">
    <property type="term" value="P:negative regulation of bacterial-type flagellum-dependent cell motility"/>
    <property type="evidence" value="ECO:0007669"/>
    <property type="project" value="TreeGrafter"/>
</dbReference>
<dbReference type="PROSITE" id="PS50113">
    <property type="entry name" value="PAC"/>
    <property type="match status" value="2"/>
</dbReference>
<organism evidence="7 8">
    <name type="scientific">Pseudanabaena frigida</name>
    <dbReference type="NCBI Taxonomy" id="945775"/>
    <lineage>
        <taxon>Bacteria</taxon>
        <taxon>Bacillati</taxon>
        <taxon>Cyanobacteriota</taxon>
        <taxon>Cyanophyceae</taxon>
        <taxon>Pseudanabaenales</taxon>
        <taxon>Pseudanabaenaceae</taxon>
        <taxon>Pseudanabaena</taxon>
    </lineage>
</organism>
<dbReference type="SMART" id="SM00267">
    <property type="entry name" value="GGDEF"/>
    <property type="match status" value="1"/>
</dbReference>
<evidence type="ECO:0000256" key="1">
    <source>
        <dbReference type="SAM" id="Coils"/>
    </source>
</evidence>
<dbReference type="InterPro" id="IPR000014">
    <property type="entry name" value="PAS"/>
</dbReference>